<protein>
    <submittedName>
        <fullName evidence="5">Restriction endonuclease subunit S</fullName>
    </submittedName>
</protein>
<evidence type="ECO:0000313" key="5">
    <source>
        <dbReference type="EMBL" id="PJG82399.1"/>
    </source>
</evidence>
<evidence type="ECO:0000256" key="2">
    <source>
        <dbReference type="ARBA" id="ARBA00022747"/>
    </source>
</evidence>
<organism evidence="5 6">
    <name type="scientific">Caviibacterium pharyngocola</name>
    <dbReference type="NCBI Taxonomy" id="28159"/>
    <lineage>
        <taxon>Bacteria</taxon>
        <taxon>Pseudomonadati</taxon>
        <taxon>Pseudomonadota</taxon>
        <taxon>Gammaproteobacteria</taxon>
        <taxon>Pasteurellales</taxon>
        <taxon>Pasteurellaceae</taxon>
        <taxon>Caviibacterium</taxon>
    </lineage>
</organism>
<dbReference type="Proteomes" id="UP000230282">
    <property type="component" value="Unassembled WGS sequence"/>
</dbReference>
<accession>A0A2M8RU37</accession>
<keyword evidence="5" id="KW-0540">Nuclease</keyword>
<dbReference type="Gene3D" id="3.90.220.20">
    <property type="entry name" value="DNA methylase specificity domains"/>
    <property type="match status" value="1"/>
</dbReference>
<feature type="domain" description="Type I restriction modification DNA specificity" evidence="4">
    <location>
        <begin position="6"/>
        <end position="119"/>
    </location>
</feature>
<comment type="caution">
    <text evidence="5">The sequence shown here is derived from an EMBL/GenBank/DDBJ whole genome shotgun (WGS) entry which is preliminary data.</text>
</comment>
<proteinExistence type="inferred from homology"/>
<evidence type="ECO:0000256" key="3">
    <source>
        <dbReference type="ARBA" id="ARBA00023125"/>
    </source>
</evidence>
<dbReference type="SUPFAM" id="SSF116734">
    <property type="entry name" value="DNA methylase specificity domain"/>
    <property type="match status" value="1"/>
</dbReference>
<evidence type="ECO:0000313" key="6">
    <source>
        <dbReference type="Proteomes" id="UP000230282"/>
    </source>
</evidence>
<comment type="similarity">
    <text evidence="1">Belongs to the type-I restriction system S methylase family.</text>
</comment>
<evidence type="ECO:0000256" key="1">
    <source>
        <dbReference type="ARBA" id="ARBA00010923"/>
    </source>
</evidence>
<evidence type="ECO:0000259" key="4">
    <source>
        <dbReference type="Pfam" id="PF01420"/>
    </source>
</evidence>
<keyword evidence="3" id="KW-0238">DNA-binding</keyword>
<keyword evidence="2" id="KW-0680">Restriction system</keyword>
<dbReference type="InterPro" id="IPR044946">
    <property type="entry name" value="Restrct_endonuc_typeI_TRD_sf"/>
</dbReference>
<name>A0A2M8RU37_9PAST</name>
<dbReference type="GO" id="GO:0003677">
    <property type="term" value="F:DNA binding"/>
    <property type="evidence" value="ECO:0007669"/>
    <property type="project" value="UniProtKB-KW"/>
</dbReference>
<sequence length="128" mass="14615">MNLNISHWKPFLLKDLFNIQYGSNLELNTCTESNDEYAINFVSRTEINNGISAKVAKMENIKPQKSGLISVAAGGSVLSSFYQSEPFYSGRDLYTLEAKYNISEYAKFFIITLIEANKFRYSYGRHSK</sequence>
<keyword evidence="6" id="KW-1185">Reference proteome</keyword>
<reference evidence="5 6" key="1">
    <citation type="submission" date="2017-11" db="EMBL/GenBank/DDBJ databases">
        <title>Reclassification of Bisgaard taxon 5 as Caviibacterium pharyngocola gen. nov., sp. nov.</title>
        <authorList>
            <person name="Christensen H."/>
        </authorList>
    </citation>
    <scope>NUCLEOTIDE SEQUENCE [LARGE SCALE GENOMIC DNA]</scope>
    <source>
        <strain evidence="5 6">7_3</strain>
    </source>
</reference>
<dbReference type="AlphaFoldDB" id="A0A2M8RU37"/>
<dbReference type="GO" id="GO:0009307">
    <property type="term" value="P:DNA restriction-modification system"/>
    <property type="evidence" value="ECO:0007669"/>
    <property type="project" value="UniProtKB-KW"/>
</dbReference>
<gene>
    <name evidence="5" type="ORF">CVP04_08645</name>
</gene>
<dbReference type="OrthoDB" id="5109672at2"/>
<keyword evidence="5" id="KW-0255">Endonuclease</keyword>
<keyword evidence="5" id="KW-0378">Hydrolase</keyword>
<dbReference type="RefSeq" id="WP_100297111.1">
    <property type="nucleotide sequence ID" value="NZ_PHGZ01000020.1"/>
</dbReference>
<dbReference type="InterPro" id="IPR000055">
    <property type="entry name" value="Restrct_endonuc_typeI_TRD"/>
</dbReference>
<dbReference type="Pfam" id="PF01420">
    <property type="entry name" value="Methylase_S"/>
    <property type="match status" value="1"/>
</dbReference>
<dbReference type="EMBL" id="PHGZ01000020">
    <property type="protein sequence ID" value="PJG82399.1"/>
    <property type="molecule type" value="Genomic_DNA"/>
</dbReference>
<dbReference type="GO" id="GO:0004519">
    <property type="term" value="F:endonuclease activity"/>
    <property type="evidence" value="ECO:0007669"/>
    <property type="project" value="UniProtKB-KW"/>
</dbReference>